<dbReference type="InterPro" id="IPR017871">
    <property type="entry name" value="ABC_transporter-like_CS"/>
</dbReference>
<keyword evidence="4 8" id="KW-0067">ATP-binding</keyword>
<accession>A0A0S3PUF8</accession>
<organism evidence="8 9">
    <name type="scientific">Variibacter gotjawalensis</name>
    <dbReference type="NCBI Taxonomy" id="1333996"/>
    <lineage>
        <taxon>Bacteria</taxon>
        <taxon>Pseudomonadati</taxon>
        <taxon>Pseudomonadota</taxon>
        <taxon>Alphaproteobacteria</taxon>
        <taxon>Hyphomicrobiales</taxon>
        <taxon>Nitrobacteraceae</taxon>
        <taxon>Variibacter</taxon>
    </lineage>
</organism>
<evidence type="ECO:0000256" key="2">
    <source>
        <dbReference type="ARBA" id="ARBA00022448"/>
    </source>
</evidence>
<keyword evidence="3" id="KW-0547">Nucleotide-binding</keyword>
<dbReference type="PROSITE" id="PS00211">
    <property type="entry name" value="ABC_TRANSPORTER_1"/>
    <property type="match status" value="1"/>
</dbReference>
<dbReference type="SUPFAM" id="SSF52540">
    <property type="entry name" value="P-loop containing nucleoside triphosphate hydrolases"/>
    <property type="match status" value="1"/>
</dbReference>
<dbReference type="Proteomes" id="UP000236884">
    <property type="component" value="Chromosome"/>
</dbReference>
<dbReference type="GO" id="GO:0016887">
    <property type="term" value="F:ATP hydrolysis activity"/>
    <property type="evidence" value="ECO:0007669"/>
    <property type="project" value="InterPro"/>
</dbReference>
<keyword evidence="2" id="KW-0813">Transport</keyword>
<dbReference type="GO" id="GO:0015658">
    <property type="term" value="F:branched-chain amino acid transmembrane transporter activity"/>
    <property type="evidence" value="ECO:0007669"/>
    <property type="project" value="TreeGrafter"/>
</dbReference>
<evidence type="ECO:0000256" key="1">
    <source>
        <dbReference type="ARBA" id="ARBA00005417"/>
    </source>
</evidence>
<protein>
    <submittedName>
        <fullName evidence="8">High-affinity branched-chain amino acid transport ATP-binding protein LivF</fullName>
    </submittedName>
</protein>
<evidence type="ECO:0000313" key="8">
    <source>
        <dbReference type="EMBL" id="BAT59454.1"/>
    </source>
</evidence>
<proteinExistence type="inferred from homology"/>
<comment type="function">
    <text evidence="6">Involved in beta-(1--&gt;2)glucan export. Transmembrane domains (TMD) form a pore in the inner membrane and the ATP-binding domain (NBD) is responsible for energy generation.</text>
</comment>
<dbReference type="PANTHER" id="PTHR43820:SF4">
    <property type="entry name" value="HIGH-AFFINITY BRANCHED-CHAIN AMINO ACID TRANSPORT ATP-BINDING PROTEIN LIVF"/>
    <property type="match status" value="1"/>
</dbReference>
<dbReference type="KEGG" id="vgo:GJW-30_1_01987"/>
<name>A0A0S3PUF8_9BRAD</name>
<dbReference type="EMBL" id="AP014946">
    <property type="protein sequence ID" value="BAT59454.1"/>
    <property type="molecule type" value="Genomic_DNA"/>
</dbReference>
<dbReference type="InterPro" id="IPR027417">
    <property type="entry name" value="P-loop_NTPase"/>
</dbReference>
<dbReference type="GO" id="GO:0005524">
    <property type="term" value="F:ATP binding"/>
    <property type="evidence" value="ECO:0007669"/>
    <property type="project" value="UniProtKB-KW"/>
</dbReference>
<keyword evidence="5" id="KW-0029">Amino-acid transport</keyword>
<dbReference type="RefSeq" id="WP_165391647.1">
    <property type="nucleotide sequence ID" value="NZ_AP014946.1"/>
</dbReference>
<dbReference type="InterPro" id="IPR003439">
    <property type="entry name" value="ABC_transporter-like_ATP-bd"/>
</dbReference>
<dbReference type="AlphaFoldDB" id="A0A0S3PUF8"/>
<dbReference type="Gene3D" id="3.40.50.300">
    <property type="entry name" value="P-loop containing nucleotide triphosphate hydrolases"/>
    <property type="match status" value="1"/>
</dbReference>
<dbReference type="CDD" id="cd03224">
    <property type="entry name" value="ABC_TM1139_LivF_branched"/>
    <property type="match status" value="1"/>
</dbReference>
<keyword evidence="9" id="KW-1185">Reference proteome</keyword>
<evidence type="ECO:0000256" key="5">
    <source>
        <dbReference type="ARBA" id="ARBA00022970"/>
    </source>
</evidence>
<evidence type="ECO:0000256" key="4">
    <source>
        <dbReference type="ARBA" id="ARBA00022840"/>
    </source>
</evidence>
<sequence length="232" mass="24903">MLRITDLCAGYGQKQVLREVSLDVPRGAVVAILGANGAGKSTLLKSIVGLVRATSGSITLDQKPLANESPDRALRSGIALVAEQRELFKSMSVADNLMLGGFLRRGTAECLEDFEKLLDVFPRLRERSKQPARTLSGGEQQMLAIARALMARPSYLLLDEPSLGLAPRVVEEIFAIVRRVSAEGVAIVIVEQNVSLALDVAQNGYVMEVGAITVSGASELLRTMPAVQQAYL</sequence>
<evidence type="ECO:0000256" key="3">
    <source>
        <dbReference type="ARBA" id="ARBA00022741"/>
    </source>
</evidence>
<dbReference type="SMART" id="SM00382">
    <property type="entry name" value="AAA"/>
    <property type="match status" value="1"/>
</dbReference>
<evidence type="ECO:0000259" key="7">
    <source>
        <dbReference type="PROSITE" id="PS50893"/>
    </source>
</evidence>
<dbReference type="PROSITE" id="PS50893">
    <property type="entry name" value="ABC_TRANSPORTER_2"/>
    <property type="match status" value="1"/>
</dbReference>
<dbReference type="PANTHER" id="PTHR43820">
    <property type="entry name" value="HIGH-AFFINITY BRANCHED-CHAIN AMINO ACID TRANSPORT ATP-BINDING PROTEIN LIVF"/>
    <property type="match status" value="1"/>
</dbReference>
<feature type="domain" description="ABC transporter" evidence="7">
    <location>
        <begin position="2"/>
        <end position="232"/>
    </location>
</feature>
<gene>
    <name evidence="8" type="primary">livF_7</name>
    <name evidence="8" type="ORF">GJW-30_1_01987</name>
</gene>
<comment type="similarity">
    <text evidence="1">Belongs to the ABC transporter superfamily.</text>
</comment>
<reference evidence="8 9" key="1">
    <citation type="submission" date="2015-08" db="EMBL/GenBank/DDBJ databases">
        <title>Investigation of the bacterial diversity of lava forest soil.</title>
        <authorList>
            <person name="Lee J.S."/>
        </authorList>
    </citation>
    <scope>NUCLEOTIDE SEQUENCE [LARGE SCALE GENOMIC DNA]</scope>
    <source>
        <strain evidence="8 9">GJW-30</strain>
    </source>
</reference>
<dbReference type="GO" id="GO:0015807">
    <property type="term" value="P:L-amino acid transport"/>
    <property type="evidence" value="ECO:0007669"/>
    <property type="project" value="TreeGrafter"/>
</dbReference>
<dbReference type="InterPro" id="IPR052156">
    <property type="entry name" value="BCAA_Transport_ATP-bd_LivF"/>
</dbReference>
<dbReference type="Pfam" id="PF00005">
    <property type="entry name" value="ABC_tran"/>
    <property type="match status" value="1"/>
</dbReference>
<evidence type="ECO:0000313" key="9">
    <source>
        <dbReference type="Proteomes" id="UP000236884"/>
    </source>
</evidence>
<evidence type="ECO:0000256" key="6">
    <source>
        <dbReference type="ARBA" id="ARBA00024722"/>
    </source>
</evidence>
<dbReference type="InterPro" id="IPR003593">
    <property type="entry name" value="AAA+_ATPase"/>
</dbReference>